<keyword evidence="2" id="KW-1185">Reference proteome</keyword>
<protein>
    <submittedName>
        <fullName evidence="1">Uncharacterized protein</fullName>
    </submittedName>
</protein>
<dbReference type="AlphaFoldDB" id="A0A8J2KK97"/>
<accession>A0A8J2KK97</accession>
<organism evidence="1 2">
    <name type="scientific">Allacma fusca</name>
    <dbReference type="NCBI Taxonomy" id="39272"/>
    <lineage>
        <taxon>Eukaryota</taxon>
        <taxon>Metazoa</taxon>
        <taxon>Ecdysozoa</taxon>
        <taxon>Arthropoda</taxon>
        <taxon>Hexapoda</taxon>
        <taxon>Collembola</taxon>
        <taxon>Symphypleona</taxon>
        <taxon>Sminthuridae</taxon>
        <taxon>Allacma</taxon>
    </lineage>
</organism>
<evidence type="ECO:0000313" key="1">
    <source>
        <dbReference type="EMBL" id="CAG7786699.1"/>
    </source>
</evidence>
<evidence type="ECO:0000313" key="2">
    <source>
        <dbReference type="Proteomes" id="UP000708208"/>
    </source>
</evidence>
<sequence length="44" mass="4559">VHLADLLADLLAGTPVDLQEVLSVDPLADLLVANSAQVPVAIRI</sequence>
<comment type="caution">
    <text evidence="1">The sequence shown here is derived from an EMBL/GenBank/DDBJ whole genome shotgun (WGS) entry which is preliminary data.</text>
</comment>
<dbReference type="Proteomes" id="UP000708208">
    <property type="component" value="Unassembled WGS sequence"/>
</dbReference>
<gene>
    <name evidence="1" type="ORF">AFUS01_LOCUS25255</name>
</gene>
<name>A0A8J2KK97_9HEXA</name>
<reference evidence="1" key="1">
    <citation type="submission" date="2021-06" db="EMBL/GenBank/DDBJ databases">
        <authorList>
            <person name="Hodson N. C."/>
            <person name="Mongue J. A."/>
            <person name="Jaron S. K."/>
        </authorList>
    </citation>
    <scope>NUCLEOTIDE SEQUENCE</scope>
</reference>
<dbReference type="EMBL" id="CAJVCH010323313">
    <property type="protein sequence ID" value="CAG7786699.1"/>
    <property type="molecule type" value="Genomic_DNA"/>
</dbReference>
<proteinExistence type="predicted"/>
<feature type="non-terminal residue" evidence="1">
    <location>
        <position position="1"/>
    </location>
</feature>